<reference evidence="1" key="1">
    <citation type="submission" date="2021-02" db="EMBL/GenBank/DDBJ databases">
        <authorList>
            <person name="Nowell W R."/>
        </authorList>
    </citation>
    <scope>NUCLEOTIDE SEQUENCE</scope>
</reference>
<dbReference type="Proteomes" id="UP000663868">
    <property type="component" value="Unassembled WGS sequence"/>
</dbReference>
<proteinExistence type="predicted"/>
<name>A0A820Q3V4_9BILA</name>
<feature type="non-terminal residue" evidence="1">
    <location>
        <position position="1"/>
    </location>
</feature>
<evidence type="ECO:0000313" key="2">
    <source>
        <dbReference type="Proteomes" id="UP000663868"/>
    </source>
</evidence>
<dbReference type="AlphaFoldDB" id="A0A820Q3V4"/>
<dbReference type="EMBL" id="CAJOBB010026744">
    <property type="protein sequence ID" value="CAF4418113.1"/>
    <property type="molecule type" value="Genomic_DNA"/>
</dbReference>
<comment type="caution">
    <text evidence="1">The sequence shown here is derived from an EMBL/GenBank/DDBJ whole genome shotgun (WGS) entry which is preliminary data.</text>
</comment>
<sequence>TQIQTCDQDVIEMNYQLCGIAAANNQTEKERDTSSDLDLSKSADSSMPLLPLNETISSSHCGITYELSLKGQRII</sequence>
<protein>
    <submittedName>
        <fullName evidence="1">Uncharacterized protein</fullName>
    </submittedName>
</protein>
<evidence type="ECO:0000313" key="1">
    <source>
        <dbReference type="EMBL" id="CAF4418113.1"/>
    </source>
</evidence>
<gene>
    <name evidence="1" type="ORF">KXQ929_LOCUS52013</name>
</gene>
<accession>A0A820Q3V4</accession>
<organism evidence="1 2">
    <name type="scientific">Adineta steineri</name>
    <dbReference type="NCBI Taxonomy" id="433720"/>
    <lineage>
        <taxon>Eukaryota</taxon>
        <taxon>Metazoa</taxon>
        <taxon>Spiralia</taxon>
        <taxon>Gnathifera</taxon>
        <taxon>Rotifera</taxon>
        <taxon>Eurotatoria</taxon>
        <taxon>Bdelloidea</taxon>
        <taxon>Adinetida</taxon>
        <taxon>Adinetidae</taxon>
        <taxon>Adineta</taxon>
    </lineage>
</organism>